<dbReference type="PROSITE" id="PS51705">
    <property type="entry name" value="G_HFLX"/>
    <property type="match status" value="1"/>
</dbReference>
<dbReference type="AlphaFoldDB" id="A0A1W5LU05"/>
<reference evidence="6" key="2">
    <citation type="submission" date="2017-05" db="EMBL/GenBank/DDBJ databases">
        <title>Protein coding genes in B chromosomes of the grasshopper#Eyprepocnemis plorans.</title>
        <authorList>
            <person name="Navarro-Dominguez B.M."/>
            <person name="Ruiz-Ruano F.J."/>
            <person name="Josefa C."/>
            <person name="Corral J.M."/>
            <person name="Lopez-Leon M.D."/>
            <person name="Sharbel T.F."/>
            <person name="Camacho J.P.M."/>
        </authorList>
    </citation>
    <scope>NUCLEOTIDE SEQUENCE</scope>
</reference>
<feature type="domain" description="Hflx-type G" evidence="5">
    <location>
        <begin position="323"/>
        <end position="489"/>
    </location>
</feature>
<dbReference type="GO" id="GO:0043022">
    <property type="term" value="F:ribosome binding"/>
    <property type="evidence" value="ECO:0007669"/>
    <property type="project" value="TreeGrafter"/>
</dbReference>
<dbReference type="Pfam" id="PF13167">
    <property type="entry name" value="GTP-bdg_N"/>
    <property type="match status" value="1"/>
</dbReference>
<dbReference type="InterPro" id="IPR016496">
    <property type="entry name" value="GTPase_HflX"/>
</dbReference>
<evidence type="ECO:0000313" key="6">
    <source>
        <dbReference type="EMBL" id="ANO53997.1"/>
    </source>
</evidence>
<dbReference type="CDD" id="cd01878">
    <property type="entry name" value="HflX"/>
    <property type="match status" value="1"/>
</dbReference>
<sequence length="550" mass="61858">MAVSVVQRTLGAASITRFLVYNFTLKMPGSNAFHCNSALSYFTKRNEAAQCVYNKFAKFFAPRVAVFGDVPLWCNRFACIHSCSKNGLDDRNPLDSDIEDETGEEEYQELYNRFMRTTEMGHQLLVVQPYVKWGPSKKSITTPELQLEEAVALVRTLRRWTVVDTEIISLKNFDKKTFFGKGNLERLQQRIRKDKKITGVFVSTNILKGVQHRELEDHFRVPVFDRYTVVIQIFREHARTKEAKLQVAMAEIPYLWSRLRSIHETAASRPQGASAAVGGPGETYLELRRRVLSGRERKLSRSLESLRSQRQLLRGNRQKHGIPVVAVVGYTNAGKTSLVKALTGDDRLEARDELFATLDVTVHAGLLPCRLQVLYVDTVGFISDIPTQLLESFRATLEDAMLADVIVHVRDVSHPDSEAQAANVDETLRSFDLTPELLDNVIVVGNKIDLLPAEVADATRSDWLPVSATRSIGLDALREKIEAAVLRATGRTSMAIRVPSGGEECRWLYREAAVTGVSADPRDGQYVYVRVVISDKQLGQFKRRFLSGKA</sequence>
<dbReference type="EMBL" id="KX034167">
    <property type="protein sequence ID" value="ANO53997.1"/>
    <property type="molecule type" value="mRNA"/>
</dbReference>
<keyword evidence="1" id="KW-0479">Metal-binding</keyword>
<proteinExistence type="evidence at transcript level"/>
<dbReference type="SUPFAM" id="SSF52540">
    <property type="entry name" value="P-loop containing nucleoside triphosphate hydrolases"/>
    <property type="match status" value="1"/>
</dbReference>
<dbReference type="GO" id="GO:0005737">
    <property type="term" value="C:cytoplasm"/>
    <property type="evidence" value="ECO:0007669"/>
    <property type="project" value="TreeGrafter"/>
</dbReference>
<dbReference type="InterPro" id="IPR025121">
    <property type="entry name" value="GTPase_HflX_N"/>
</dbReference>
<dbReference type="InterPro" id="IPR027417">
    <property type="entry name" value="P-loop_NTPase"/>
</dbReference>
<dbReference type="PANTHER" id="PTHR10229:SF0">
    <property type="entry name" value="GTP-BINDING PROTEIN 6-RELATED"/>
    <property type="match status" value="1"/>
</dbReference>
<evidence type="ECO:0000256" key="1">
    <source>
        <dbReference type="ARBA" id="ARBA00022723"/>
    </source>
</evidence>
<keyword evidence="3" id="KW-0460">Magnesium</keyword>
<keyword evidence="2" id="KW-0547">Nucleotide-binding</keyword>
<evidence type="ECO:0000256" key="3">
    <source>
        <dbReference type="ARBA" id="ARBA00022842"/>
    </source>
</evidence>
<name>A0A1W5LU05_9ORTH</name>
<dbReference type="InterPro" id="IPR032305">
    <property type="entry name" value="GTP-bd_M"/>
</dbReference>
<protein>
    <submittedName>
        <fullName evidence="6">Gtbp6</fullName>
    </submittedName>
</protein>
<dbReference type="InterPro" id="IPR006073">
    <property type="entry name" value="GTP-bd"/>
</dbReference>
<reference evidence="6" key="1">
    <citation type="submission" date="2016-04" db="EMBL/GenBank/DDBJ databases">
        <authorList>
            <person name="Evans L.H."/>
            <person name="Alamgir A."/>
            <person name="Owens N."/>
            <person name="Weber N.D."/>
            <person name="Virtaneva K."/>
            <person name="Barbian K."/>
            <person name="Babar A."/>
            <person name="Rosenke K."/>
        </authorList>
    </citation>
    <scope>NUCLEOTIDE SEQUENCE</scope>
</reference>
<dbReference type="InterPro" id="IPR042108">
    <property type="entry name" value="GTPase_HflX_N_sf"/>
</dbReference>
<dbReference type="PANTHER" id="PTHR10229">
    <property type="entry name" value="GTP-BINDING PROTEIN HFLX"/>
    <property type="match status" value="1"/>
</dbReference>
<organism evidence="6">
    <name type="scientific">Eyprepocnemis plorans</name>
    <dbReference type="NCBI Taxonomy" id="34655"/>
    <lineage>
        <taxon>Eukaryota</taxon>
        <taxon>Metazoa</taxon>
        <taxon>Ecdysozoa</taxon>
        <taxon>Arthropoda</taxon>
        <taxon>Hexapoda</taxon>
        <taxon>Insecta</taxon>
        <taxon>Pterygota</taxon>
        <taxon>Neoptera</taxon>
        <taxon>Polyneoptera</taxon>
        <taxon>Orthoptera</taxon>
        <taxon>Caelifera</taxon>
        <taxon>Acrididea</taxon>
        <taxon>Acridomorpha</taxon>
        <taxon>Acridoidea</taxon>
        <taxon>Acrididae</taxon>
        <taxon>Eyprepocnemidinae</taxon>
        <taxon>Eyprepocnemis</taxon>
    </lineage>
</organism>
<evidence type="ECO:0000256" key="4">
    <source>
        <dbReference type="ARBA" id="ARBA00023134"/>
    </source>
</evidence>
<dbReference type="FunFam" id="3.40.50.300:FF:000886">
    <property type="entry name" value="Putative GTP-binding protein 6"/>
    <property type="match status" value="1"/>
</dbReference>
<evidence type="ECO:0000259" key="5">
    <source>
        <dbReference type="PROSITE" id="PS51705"/>
    </source>
</evidence>
<evidence type="ECO:0000256" key="2">
    <source>
        <dbReference type="ARBA" id="ARBA00022741"/>
    </source>
</evidence>
<dbReference type="GO" id="GO:0005525">
    <property type="term" value="F:GTP binding"/>
    <property type="evidence" value="ECO:0007669"/>
    <property type="project" value="UniProtKB-KW"/>
</dbReference>
<keyword evidence="4" id="KW-0342">GTP-binding</keyword>
<dbReference type="Gene3D" id="3.40.50.300">
    <property type="entry name" value="P-loop containing nucleotide triphosphate hydrolases"/>
    <property type="match status" value="1"/>
</dbReference>
<dbReference type="Pfam" id="PF16360">
    <property type="entry name" value="GTP-bdg_M"/>
    <property type="match status" value="1"/>
</dbReference>
<dbReference type="InterPro" id="IPR030394">
    <property type="entry name" value="G_HFLX_dom"/>
</dbReference>
<dbReference type="NCBIfam" id="TIGR03156">
    <property type="entry name" value="GTP_HflX"/>
    <property type="match status" value="1"/>
</dbReference>
<accession>A0A1W5LU05</accession>
<dbReference type="GO" id="GO:0046872">
    <property type="term" value="F:metal ion binding"/>
    <property type="evidence" value="ECO:0007669"/>
    <property type="project" value="UniProtKB-KW"/>
</dbReference>
<dbReference type="Gene3D" id="3.40.50.11060">
    <property type="entry name" value="GTPase HflX, N-terminal domain"/>
    <property type="match status" value="1"/>
</dbReference>
<dbReference type="Pfam" id="PF01926">
    <property type="entry name" value="MMR_HSR1"/>
    <property type="match status" value="1"/>
</dbReference>